<evidence type="ECO:0000313" key="2">
    <source>
        <dbReference type="EMBL" id="CAK0811720.1"/>
    </source>
</evidence>
<sequence length="169" mass="19137">RASARCCASSPGGKADGVAEGLFFFGMEAFLEQQQRVSLGRASACLEVLFRHAAQGPDRMSTKQLHMTVYLTVQFALYGFVDKEGCCHPWTARSPGLYAPPCSWWIRPLGSSIASFGRSRPRPSRCWRTRRTGMCLKTRRQCARPRAPPRARRGRRRRGWRRRRGPLPA</sequence>
<dbReference type="Proteomes" id="UP001189429">
    <property type="component" value="Unassembled WGS sequence"/>
</dbReference>
<evidence type="ECO:0000256" key="1">
    <source>
        <dbReference type="SAM" id="MobiDB-lite"/>
    </source>
</evidence>
<organism evidence="2 3">
    <name type="scientific">Prorocentrum cordatum</name>
    <dbReference type="NCBI Taxonomy" id="2364126"/>
    <lineage>
        <taxon>Eukaryota</taxon>
        <taxon>Sar</taxon>
        <taxon>Alveolata</taxon>
        <taxon>Dinophyceae</taxon>
        <taxon>Prorocentrales</taxon>
        <taxon>Prorocentraceae</taxon>
        <taxon>Prorocentrum</taxon>
    </lineage>
</organism>
<protein>
    <submittedName>
        <fullName evidence="2">Uncharacterized protein</fullName>
    </submittedName>
</protein>
<feature type="non-terminal residue" evidence="2">
    <location>
        <position position="169"/>
    </location>
</feature>
<proteinExistence type="predicted"/>
<keyword evidence="3" id="KW-1185">Reference proteome</keyword>
<dbReference type="EMBL" id="CAUYUJ010004964">
    <property type="protein sequence ID" value="CAK0811720.1"/>
    <property type="molecule type" value="Genomic_DNA"/>
</dbReference>
<name>A0ABN9R0I4_9DINO</name>
<reference evidence="2" key="1">
    <citation type="submission" date="2023-10" db="EMBL/GenBank/DDBJ databases">
        <authorList>
            <person name="Chen Y."/>
            <person name="Shah S."/>
            <person name="Dougan E. K."/>
            <person name="Thang M."/>
            <person name="Chan C."/>
        </authorList>
    </citation>
    <scope>NUCLEOTIDE SEQUENCE [LARGE SCALE GENOMIC DNA]</scope>
</reference>
<feature type="non-terminal residue" evidence="2">
    <location>
        <position position="1"/>
    </location>
</feature>
<comment type="caution">
    <text evidence="2">The sequence shown here is derived from an EMBL/GenBank/DDBJ whole genome shotgun (WGS) entry which is preliminary data.</text>
</comment>
<evidence type="ECO:0000313" key="3">
    <source>
        <dbReference type="Proteomes" id="UP001189429"/>
    </source>
</evidence>
<accession>A0ABN9R0I4</accession>
<gene>
    <name evidence="2" type="ORF">PCOR1329_LOCUS16226</name>
</gene>
<feature type="region of interest" description="Disordered" evidence="1">
    <location>
        <begin position="141"/>
        <end position="169"/>
    </location>
</feature>